<evidence type="ECO:0000256" key="2">
    <source>
        <dbReference type="ARBA" id="ARBA00022525"/>
    </source>
</evidence>
<evidence type="ECO:0000313" key="8">
    <source>
        <dbReference type="EMBL" id="QDS02589.1"/>
    </source>
</evidence>
<evidence type="ECO:0000259" key="7">
    <source>
        <dbReference type="PROSITE" id="PS50871"/>
    </source>
</evidence>
<dbReference type="Gene3D" id="2.60.120.40">
    <property type="match status" value="1"/>
</dbReference>
<comment type="subcellular location">
    <subcellularLocation>
        <location evidence="1">Secreted</location>
    </subcellularLocation>
</comment>
<dbReference type="GO" id="GO:0005581">
    <property type="term" value="C:collagen trimer"/>
    <property type="evidence" value="ECO:0007669"/>
    <property type="project" value="UniProtKB-KW"/>
</dbReference>
<proteinExistence type="evidence at transcript level"/>
<dbReference type="InterPro" id="IPR008983">
    <property type="entry name" value="Tumour_necrosis_fac-like_dom"/>
</dbReference>
<evidence type="ECO:0000256" key="4">
    <source>
        <dbReference type="ARBA" id="ARBA00023119"/>
    </source>
</evidence>
<sequence length="236" mass="24903">MYFLWSLLAATLLSALAEPQYNTVQGHCSGQNGVPGIPGTPGQPGPMGRDGKDGQSGPRGDPGVAGSRGEPGLPGKIGPSGADGPIGPPGLPGPKADKIDFSTLPKSAFTAKISSSKPPADSPIKYDIVISNEQNHYNPLTGKLTCVHPGTYYFVIHAHVREITICLSIMKNGSKISISCIDFHAAIHSMAMSGGSVMKLKEGDEVWVQSQSPYVGLYYQPGYRDDTFTGFLLFPD</sequence>
<keyword evidence="2" id="KW-0964">Secreted</keyword>
<dbReference type="GO" id="GO:0005576">
    <property type="term" value="C:extracellular region"/>
    <property type="evidence" value="ECO:0007669"/>
    <property type="project" value="UniProtKB-SubCell"/>
</dbReference>
<dbReference type="PROSITE" id="PS50871">
    <property type="entry name" value="C1Q"/>
    <property type="match status" value="1"/>
</dbReference>
<dbReference type="PANTHER" id="PTHR15427:SF52">
    <property type="entry name" value="C1Q DOMAIN-CONTAINING PROTEIN"/>
    <property type="match status" value="1"/>
</dbReference>
<dbReference type="AlphaFoldDB" id="A0A6G7QTW6"/>
<evidence type="ECO:0000256" key="6">
    <source>
        <dbReference type="SAM" id="SignalP"/>
    </source>
</evidence>
<dbReference type="InterPro" id="IPR050392">
    <property type="entry name" value="Collagen/C1q_domain"/>
</dbReference>
<evidence type="ECO:0000256" key="3">
    <source>
        <dbReference type="ARBA" id="ARBA00022729"/>
    </source>
</evidence>
<evidence type="ECO:0000256" key="5">
    <source>
        <dbReference type="SAM" id="MobiDB-lite"/>
    </source>
</evidence>
<dbReference type="SUPFAM" id="SSF49842">
    <property type="entry name" value="TNF-like"/>
    <property type="match status" value="1"/>
</dbReference>
<reference evidence="8" key="1">
    <citation type="journal article" date="2016" name="Dev. Comp. Immunol.">
        <title>L-C1qDC-1, a novel C1q domain-containing protein from Lethenteron camtschaticum that is involved in the immune response.</title>
        <authorList>
            <person name="Pei G."/>
            <person name="Liu G."/>
            <person name="Pan X."/>
            <person name="Pang Y."/>
            <person name="Li Q."/>
        </authorList>
    </citation>
    <scope>NUCLEOTIDE SEQUENCE</scope>
</reference>
<feature type="domain" description="C1q" evidence="7">
    <location>
        <begin position="102"/>
        <end position="236"/>
    </location>
</feature>
<dbReference type="Pfam" id="PF01391">
    <property type="entry name" value="Collagen"/>
    <property type="match status" value="1"/>
</dbReference>
<organism evidence="8">
    <name type="scientific">Lethenteron camtschaticum</name>
    <name type="common">Japanese lamprey</name>
    <name type="synonym">Lampetra japonica</name>
    <dbReference type="NCBI Taxonomy" id="980415"/>
    <lineage>
        <taxon>Eukaryota</taxon>
        <taxon>Metazoa</taxon>
        <taxon>Chordata</taxon>
        <taxon>Craniata</taxon>
        <taxon>Vertebrata</taxon>
        <taxon>Cyclostomata</taxon>
        <taxon>Hyperoartia</taxon>
        <taxon>Petromyzontiformes</taxon>
        <taxon>Petromyzontidae</taxon>
        <taxon>Lethenteron</taxon>
    </lineage>
</organism>
<name>A0A6G7QTW6_LETCA</name>
<dbReference type="FunFam" id="2.60.120.40:FF:000001">
    <property type="entry name" value="Complement C1q B chain"/>
    <property type="match status" value="1"/>
</dbReference>
<dbReference type="PRINTS" id="PR00007">
    <property type="entry name" value="COMPLEMNTC1Q"/>
</dbReference>
<accession>A0A6G7QTW6</accession>
<feature type="chain" id="PRO_5026220951" evidence="6">
    <location>
        <begin position="18"/>
        <end position="236"/>
    </location>
</feature>
<keyword evidence="3 6" id="KW-0732">Signal</keyword>
<dbReference type="EMBL" id="MK716277">
    <property type="protein sequence ID" value="QDS02589.1"/>
    <property type="molecule type" value="mRNA"/>
</dbReference>
<dbReference type="PANTHER" id="PTHR15427">
    <property type="entry name" value="EMILIN ELASTIN MICROFIBRIL INTERFACE-LOCATED PROTEIN ELASTIN MICROFIBRIL INTERFACER"/>
    <property type="match status" value="1"/>
</dbReference>
<dbReference type="Pfam" id="PF00386">
    <property type="entry name" value="C1q"/>
    <property type="match status" value="1"/>
</dbReference>
<evidence type="ECO:0000256" key="1">
    <source>
        <dbReference type="ARBA" id="ARBA00004613"/>
    </source>
</evidence>
<dbReference type="InterPro" id="IPR008160">
    <property type="entry name" value="Collagen"/>
</dbReference>
<keyword evidence="4" id="KW-0176">Collagen</keyword>
<feature type="region of interest" description="Disordered" evidence="5">
    <location>
        <begin position="27"/>
        <end position="98"/>
    </location>
</feature>
<reference evidence="8" key="2">
    <citation type="submission" date="2019-03" db="EMBL/GenBank/DDBJ databases">
        <authorList>
            <person name="Zhang k."/>
            <person name="Li Q."/>
            <person name="Pang Y."/>
        </authorList>
    </citation>
    <scope>NUCLEOTIDE SEQUENCE</scope>
</reference>
<dbReference type="InterPro" id="IPR001073">
    <property type="entry name" value="C1q_dom"/>
</dbReference>
<dbReference type="SMART" id="SM00110">
    <property type="entry name" value="C1Q"/>
    <property type="match status" value="1"/>
</dbReference>
<feature type="signal peptide" evidence="6">
    <location>
        <begin position="1"/>
        <end position="17"/>
    </location>
</feature>
<protein>
    <submittedName>
        <fullName evidence="8">C1qDC-1</fullName>
    </submittedName>
</protein>